<dbReference type="AlphaFoldDB" id="A0A2P5F9D5"/>
<dbReference type="PANTHER" id="PTHR33257">
    <property type="entry name" value="OS05G0165500 PROTEIN"/>
    <property type="match status" value="1"/>
</dbReference>
<dbReference type="InParanoid" id="A0A2P5F9D5"/>
<dbReference type="FunCoup" id="A0A2P5F9D5">
    <property type="interactions" value="1"/>
</dbReference>
<evidence type="ECO:0000313" key="3">
    <source>
        <dbReference type="Proteomes" id="UP000237000"/>
    </source>
</evidence>
<dbReference type="STRING" id="63057.A0A2P5F9D5"/>
<feature type="compositionally biased region" description="Basic and acidic residues" evidence="1">
    <location>
        <begin position="1"/>
        <end position="12"/>
    </location>
</feature>
<evidence type="ECO:0000313" key="2">
    <source>
        <dbReference type="EMBL" id="PON94410.1"/>
    </source>
</evidence>
<proteinExistence type="predicted"/>
<comment type="caution">
    <text evidence="2">The sequence shown here is derived from an EMBL/GenBank/DDBJ whole genome shotgun (WGS) entry which is preliminary data.</text>
</comment>
<dbReference type="OrthoDB" id="10511991at2759"/>
<gene>
    <name evidence="2" type="ORF">TorRG33x02_098840</name>
</gene>
<dbReference type="PANTHER" id="PTHR33257:SF58">
    <property type="entry name" value="REJ DOMAIN-CONTAINING PROTEIN"/>
    <property type="match status" value="1"/>
</dbReference>
<feature type="compositionally biased region" description="Low complexity" evidence="1">
    <location>
        <begin position="87"/>
        <end position="104"/>
    </location>
</feature>
<dbReference type="Proteomes" id="UP000237000">
    <property type="component" value="Unassembled WGS sequence"/>
</dbReference>
<keyword evidence="3" id="KW-1185">Reference proteome</keyword>
<dbReference type="EMBL" id="JXTC01000052">
    <property type="protein sequence ID" value="PON94410.1"/>
    <property type="molecule type" value="Genomic_DNA"/>
</dbReference>
<feature type="region of interest" description="Disordered" evidence="1">
    <location>
        <begin position="71"/>
        <end position="107"/>
    </location>
</feature>
<organism evidence="2 3">
    <name type="scientific">Trema orientale</name>
    <name type="common">Charcoal tree</name>
    <name type="synonym">Celtis orientalis</name>
    <dbReference type="NCBI Taxonomy" id="63057"/>
    <lineage>
        <taxon>Eukaryota</taxon>
        <taxon>Viridiplantae</taxon>
        <taxon>Streptophyta</taxon>
        <taxon>Embryophyta</taxon>
        <taxon>Tracheophyta</taxon>
        <taxon>Spermatophyta</taxon>
        <taxon>Magnoliopsida</taxon>
        <taxon>eudicotyledons</taxon>
        <taxon>Gunneridae</taxon>
        <taxon>Pentapetalae</taxon>
        <taxon>rosids</taxon>
        <taxon>fabids</taxon>
        <taxon>Rosales</taxon>
        <taxon>Cannabaceae</taxon>
        <taxon>Trema</taxon>
    </lineage>
</organism>
<feature type="compositionally biased region" description="Low complexity" evidence="1">
    <location>
        <begin position="169"/>
        <end position="181"/>
    </location>
</feature>
<reference evidence="3" key="1">
    <citation type="submission" date="2016-06" db="EMBL/GenBank/DDBJ databases">
        <title>Parallel loss of symbiosis genes in relatives of nitrogen-fixing non-legume Parasponia.</title>
        <authorList>
            <person name="Van Velzen R."/>
            <person name="Holmer R."/>
            <person name="Bu F."/>
            <person name="Rutten L."/>
            <person name="Van Zeijl A."/>
            <person name="Liu W."/>
            <person name="Santuari L."/>
            <person name="Cao Q."/>
            <person name="Sharma T."/>
            <person name="Shen D."/>
            <person name="Roswanjaya Y."/>
            <person name="Wardhani T."/>
            <person name="Kalhor M.S."/>
            <person name="Jansen J."/>
            <person name="Van den Hoogen J."/>
            <person name="Gungor B."/>
            <person name="Hartog M."/>
            <person name="Hontelez J."/>
            <person name="Verver J."/>
            <person name="Yang W.-C."/>
            <person name="Schijlen E."/>
            <person name="Repin R."/>
            <person name="Schilthuizen M."/>
            <person name="Schranz E."/>
            <person name="Heidstra R."/>
            <person name="Miyata K."/>
            <person name="Fedorova E."/>
            <person name="Kohlen W."/>
            <person name="Bisseling T."/>
            <person name="Smit S."/>
            <person name="Geurts R."/>
        </authorList>
    </citation>
    <scope>NUCLEOTIDE SEQUENCE [LARGE SCALE GENOMIC DNA]</scope>
    <source>
        <strain evidence="3">cv. RG33-2</strain>
    </source>
</reference>
<protein>
    <submittedName>
        <fullName evidence="2">Uncharacterized protein</fullName>
    </submittedName>
</protein>
<evidence type="ECO:0000256" key="1">
    <source>
        <dbReference type="SAM" id="MobiDB-lite"/>
    </source>
</evidence>
<accession>A0A2P5F9D5</accession>
<feature type="region of interest" description="Disordered" evidence="1">
    <location>
        <begin position="169"/>
        <end position="199"/>
    </location>
</feature>
<sequence>MFITTNHHDHDHHSQKKHDHGDHDLQIQQNNNKYSLSKESSSSSSLLYYGGKPGSIPFLWESCPGTPKSKFSEHDSLIPPLTPPPSYYSSHYNKKTSTSTSTSTKIKRPRSNLILDTLLPKKIMNLNKTRLSSANSSIWSLESSSSVNNNPITCSTFHHGGRIMTCTSTTSRFSSSSSSFDSRGDEDYDDQVGGTTNAGDNSPTSTLCLGFGRAIRRGCYRS</sequence>
<feature type="region of interest" description="Disordered" evidence="1">
    <location>
        <begin position="1"/>
        <end position="23"/>
    </location>
</feature>
<name>A0A2P5F9D5_TREOI</name>